<keyword evidence="2" id="KW-0472">Membrane</keyword>
<protein>
    <submittedName>
        <fullName evidence="3">Uncharacterized protein</fullName>
    </submittedName>
</protein>
<dbReference type="EMBL" id="JAKLTR010000019">
    <property type="protein sequence ID" value="MCG2617248.1"/>
    <property type="molecule type" value="Genomic_DNA"/>
</dbReference>
<reference evidence="3" key="1">
    <citation type="submission" date="2022-01" db="EMBL/GenBank/DDBJ databases">
        <authorList>
            <person name="Jo J.-H."/>
            <person name="Im W.-T."/>
        </authorList>
    </citation>
    <scope>NUCLEOTIDE SEQUENCE</scope>
    <source>
        <strain evidence="3">NA20</strain>
    </source>
</reference>
<keyword evidence="4" id="KW-1185">Reference proteome</keyword>
<keyword evidence="2" id="KW-1133">Transmembrane helix</keyword>
<evidence type="ECO:0000313" key="3">
    <source>
        <dbReference type="EMBL" id="MCG2617248.1"/>
    </source>
</evidence>
<accession>A0ABS9KY86</accession>
<dbReference type="Proteomes" id="UP001165367">
    <property type="component" value="Unassembled WGS sequence"/>
</dbReference>
<feature type="coiled-coil region" evidence="1">
    <location>
        <begin position="147"/>
        <end position="178"/>
    </location>
</feature>
<sequence>MFLAVGSVSEFIKVVQIVCWIALPVFAVVTALIVYQHYRKIRKNREEALLAGDLPTPAAMAQLNKEADFILFDHTGLVDEYHHKLCNSEARYAALQHKYAALQVKCAAMAVFAAGGQTGESNISSYSGLKREVDRFIKKYHIERDRSAAANEQLTHINLQLEKENERLRVLIESLTVAPEAQLFVPAAENVA</sequence>
<feature type="transmembrane region" description="Helical" evidence="2">
    <location>
        <begin position="12"/>
        <end position="35"/>
    </location>
</feature>
<keyword evidence="1" id="KW-0175">Coiled coil</keyword>
<evidence type="ECO:0000256" key="2">
    <source>
        <dbReference type="SAM" id="Phobius"/>
    </source>
</evidence>
<gene>
    <name evidence="3" type="ORF">LZZ85_23330</name>
</gene>
<name>A0ABS9KY86_9BACT</name>
<organism evidence="3 4">
    <name type="scientific">Terrimonas ginsenosidimutans</name>
    <dbReference type="NCBI Taxonomy" id="2908004"/>
    <lineage>
        <taxon>Bacteria</taxon>
        <taxon>Pseudomonadati</taxon>
        <taxon>Bacteroidota</taxon>
        <taxon>Chitinophagia</taxon>
        <taxon>Chitinophagales</taxon>
        <taxon>Chitinophagaceae</taxon>
        <taxon>Terrimonas</taxon>
    </lineage>
</organism>
<dbReference type="RefSeq" id="WP_237875825.1">
    <property type="nucleotide sequence ID" value="NZ_JAKLTR010000019.1"/>
</dbReference>
<keyword evidence="2" id="KW-0812">Transmembrane</keyword>
<comment type="caution">
    <text evidence="3">The sequence shown here is derived from an EMBL/GenBank/DDBJ whole genome shotgun (WGS) entry which is preliminary data.</text>
</comment>
<evidence type="ECO:0000313" key="4">
    <source>
        <dbReference type="Proteomes" id="UP001165367"/>
    </source>
</evidence>
<evidence type="ECO:0000256" key="1">
    <source>
        <dbReference type="SAM" id="Coils"/>
    </source>
</evidence>
<proteinExistence type="predicted"/>